<dbReference type="STRING" id="1163617.SCD_n00545"/>
<dbReference type="OrthoDB" id="5295432at2"/>
<proteinExistence type="predicted"/>
<gene>
    <name evidence="1" type="ORF">SCD_n00545</name>
</gene>
<evidence type="ECO:0008006" key="3">
    <source>
        <dbReference type="Google" id="ProtNLM"/>
    </source>
</evidence>
<dbReference type="AlphaFoldDB" id="S6B114"/>
<dbReference type="KEGG" id="sdr:SCD_n00545"/>
<evidence type="ECO:0000313" key="2">
    <source>
        <dbReference type="Proteomes" id="UP000015559"/>
    </source>
</evidence>
<evidence type="ECO:0000313" key="1">
    <source>
        <dbReference type="EMBL" id="BAN34392.1"/>
    </source>
</evidence>
<reference evidence="1 2" key="1">
    <citation type="journal article" date="2012" name="Appl. Environ. Microbiol.">
        <title>Draft genome sequence of a psychrotolerant sulfur-oxidizing bacterium, Sulfuricella denitrificans skB26, and proteomic insights into cold adaptation.</title>
        <authorList>
            <person name="Watanabe T."/>
            <person name="Kojima H."/>
            <person name="Fukui M."/>
        </authorList>
    </citation>
    <scope>NUCLEOTIDE SEQUENCE [LARGE SCALE GENOMIC DNA]</scope>
    <source>
        <strain evidence="2">skB26</strain>
    </source>
</reference>
<dbReference type="RefSeq" id="WP_009206660.1">
    <property type="nucleotide sequence ID" value="NC_022357.1"/>
</dbReference>
<dbReference type="Proteomes" id="UP000015559">
    <property type="component" value="Chromosome"/>
</dbReference>
<organism evidence="1 2">
    <name type="scientific">Sulfuricella denitrificans (strain DSM 22764 / NBRC 105220 / skB26)</name>
    <dbReference type="NCBI Taxonomy" id="1163617"/>
    <lineage>
        <taxon>Bacteria</taxon>
        <taxon>Pseudomonadati</taxon>
        <taxon>Pseudomonadota</taxon>
        <taxon>Betaproteobacteria</taxon>
        <taxon>Nitrosomonadales</taxon>
        <taxon>Sulfuricellaceae</taxon>
        <taxon>Sulfuricella</taxon>
    </lineage>
</organism>
<dbReference type="EMBL" id="AP013066">
    <property type="protein sequence ID" value="BAN34392.1"/>
    <property type="molecule type" value="Genomic_DNA"/>
</dbReference>
<keyword evidence="2" id="KW-1185">Reference proteome</keyword>
<dbReference type="eggNOG" id="ENOG5032FA8">
    <property type="taxonomic scope" value="Bacteria"/>
</dbReference>
<accession>S6B114</accession>
<dbReference type="PROSITE" id="PS51257">
    <property type="entry name" value="PROKAR_LIPOPROTEIN"/>
    <property type="match status" value="1"/>
</dbReference>
<sequence>MSKLLSDQKQQIVQFHAALINHVVMACNNRALLPQLEQMLEMTAKSGWVALVTVIRQVINGKRDASVLLGLDEEDSTIIEAILCGIQDPSTLPDPNAKPDASLAAPGLAAMIDVAGKGSPEALHMLSNMAEQMVRAGGDMAKLGGMMRKLVGGERDADKLAKGMSVQGQELVYSILTELGKLARH</sequence>
<name>S6B114_SULDS</name>
<dbReference type="HOGENOM" id="CLU_1467570_0_0_4"/>
<protein>
    <recommendedName>
        <fullName evidence="3">DUF1641 domain-containing protein</fullName>
    </recommendedName>
</protein>